<name>A0A3D8SPR4_9HELO</name>
<comment type="caution">
    <text evidence="2">The sequence shown here is derived from an EMBL/GenBank/DDBJ whole genome shotgun (WGS) entry which is preliminary data.</text>
</comment>
<organism evidence="2 3">
    <name type="scientific">Coleophoma cylindrospora</name>
    <dbReference type="NCBI Taxonomy" id="1849047"/>
    <lineage>
        <taxon>Eukaryota</taxon>
        <taxon>Fungi</taxon>
        <taxon>Dikarya</taxon>
        <taxon>Ascomycota</taxon>
        <taxon>Pezizomycotina</taxon>
        <taxon>Leotiomycetes</taxon>
        <taxon>Helotiales</taxon>
        <taxon>Dermateaceae</taxon>
        <taxon>Coleophoma</taxon>
    </lineage>
</organism>
<dbReference type="Proteomes" id="UP000256645">
    <property type="component" value="Unassembled WGS sequence"/>
</dbReference>
<dbReference type="OrthoDB" id="10276159at2759"/>
<dbReference type="Pfam" id="PF25485">
    <property type="entry name" value="DUF7908"/>
    <property type="match status" value="1"/>
</dbReference>
<evidence type="ECO:0000313" key="2">
    <source>
        <dbReference type="EMBL" id="RDW88296.1"/>
    </source>
</evidence>
<dbReference type="InterPro" id="IPR057230">
    <property type="entry name" value="DUF7908"/>
</dbReference>
<evidence type="ECO:0000313" key="3">
    <source>
        <dbReference type="Proteomes" id="UP000256645"/>
    </source>
</evidence>
<evidence type="ECO:0000259" key="1">
    <source>
        <dbReference type="Pfam" id="PF25485"/>
    </source>
</evidence>
<gene>
    <name evidence="2" type="ORF">BP6252_00328</name>
</gene>
<sequence>MYLTVNGTATSTPAEAATCHISSTKLYCSSTVPIGAGTGDWQALLVPLQGKDSINTGWKTGNDGKLAWANARFENVNATFKFNLEGSSGVPSGVYAVLGPGPITDLSQLTTPAELLTFVPSNW</sequence>
<proteinExistence type="predicted"/>
<dbReference type="EMBL" id="PDLM01000001">
    <property type="protein sequence ID" value="RDW88296.1"/>
    <property type="molecule type" value="Genomic_DNA"/>
</dbReference>
<reference evidence="2 3" key="1">
    <citation type="journal article" date="2018" name="IMA Fungus">
        <title>IMA Genome-F 9: Draft genome sequence of Annulohypoxylon stygium, Aspergillus mulundensis, Berkeleyomyces basicola (syn. Thielaviopsis basicola), Ceratocystis smalleyi, two Cercospora beticola strains, Coleophoma cylindrospora, Fusarium fracticaudum, Phialophora cf. hyalina, and Morchella septimelata.</title>
        <authorList>
            <person name="Wingfield B.D."/>
            <person name="Bills G.F."/>
            <person name="Dong Y."/>
            <person name="Huang W."/>
            <person name="Nel W.J."/>
            <person name="Swalarsk-Parry B.S."/>
            <person name="Vaghefi N."/>
            <person name="Wilken P.M."/>
            <person name="An Z."/>
            <person name="de Beer Z.W."/>
            <person name="De Vos L."/>
            <person name="Chen L."/>
            <person name="Duong T.A."/>
            <person name="Gao Y."/>
            <person name="Hammerbacher A."/>
            <person name="Kikkert J.R."/>
            <person name="Li Y."/>
            <person name="Li H."/>
            <person name="Li K."/>
            <person name="Li Q."/>
            <person name="Liu X."/>
            <person name="Ma X."/>
            <person name="Naidoo K."/>
            <person name="Pethybridge S.J."/>
            <person name="Sun J."/>
            <person name="Steenkamp E.T."/>
            <person name="van der Nest M.A."/>
            <person name="van Wyk S."/>
            <person name="Wingfield M.J."/>
            <person name="Xiong C."/>
            <person name="Yue Q."/>
            <person name="Zhang X."/>
        </authorList>
    </citation>
    <scope>NUCLEOTIDE SEQUENCE [LARGE SCALE GENOMIC DNA]</scope>
    <source>
        <strain evidence="2 3">BP6252</strain>
    </source>
</reference>
<feature type="domain" description="DUF7908" evidence="1">
    <location>
        <begin position="3"/>
        <end position="83"/>
    </location>
</feature>
<dbReference type="AlphaFoldDB" id="A0A3D8SPR4"/>
<accession>A0A3D8SPR4</accession>
<protein>
    <recommendedName>
        <fullName evidence="1">DUF7908 domain-containing protein</fullName>
    </recommendedName>
</protein>
<keyword evidence="3" id="KW-1185">Reference proteome</keyword>